<name>A0ABP0G353_CLALP</name>
<gene>
    <name evidence="3" type="ORF">CVLEPA_LOCUS18202</name>
</gene>
<dbReference type="Pfam" id="PF00551">
    <property type="entry name" value="Formyl_trans_N"/>
    <property type="match status" value="1"/>
</dbReference>
<protein>
    <recommendedName>
        <fullName evidence="2">Formyl transferase N-terminal domain-containing protein</fullName>
    </recommendedName>
</protein>
<reference evidence="3 4" key="1">
    <citation type="submission" date="2024-02" db="EMBL/GenBank/DDBJ databases">
        <authorList>
            <person name="Daric V."/>
            <person name="Darras S."/>
        </authorList>
    </citation>
    <scope>NUCLEOTIDE SEQUENCE [LARGE SCALE GENOMIC DNA]</scope>
</reference>
<feature type="domain" description="Formyl transferase N-terminal" evidence="2">
    <location>
        <begin position="116"/>
        <end position="193"/>
    </location>
</feature>
<sequence length="272" mass="30970">MNKLSKDTRKTERVAVINSWIRKWVDARFNYFLMLNNDELYYALVSLKNQARRSKSGIDCLYSRLCDLYNGQPRKCQEHLIAFRACALLLTLGLIPGTFTSNKWMLVKPQELLLSIPGSGTNVQALINHAAAENLYSSEINLVISNKVNAFGLKRAQRPVTKVIGHRQFKSRELFDKVLDETLEDNETDIISFVFLASCGFCQMGLRGNDEDILLTFIQAYHRHSEGWVHTTEVNNLQVETEMNCAKMCNGKGKSGHHLPERQKLLGLFKGD</sequence>
<dbReference type="Proteomes" id="UP001642483">
    <property type="component" value="Unassembled WGS sequence"/>
</dbReference>
<keyword evidence="4" id="KW-1185">Reference proteome</keyword>
<proteinExistence type="predicted"/>
<dbReference type="Gene3D" id="3.40.50.170">
    <property type="entry name" value="Formyl transferase, N-terminal domain"/>
    <property type="match status" value="1"/>
</dbReference>
<evidence type="ECO:0000256" key="1">
    <source>
        <dbReference type="SAM" id="Phobius"/>
    </source>
</evidence>
<dbReference type="EMBL" id="CAWYQH010000102">
    <property type="protein sequence ID" value="CAK8686252.1"/>
    <property type="molecule type" value="Genomic_DNA"/>
</dbReference>
<keyword evidence="1" id="KW-1133">Transmembrane helix</keyword>
<evidence type="ECO:0000313" key="3">
    <source>
        <dbReference type="EMBL" id="CAK8686252.1"/>
    </source>
</evidence>
<evidence type="ECO:0000259" key="2">
    <source>
        <dbReference type="Pfam" id="PF00551"/>
    </source>
</evidence>
<comment type="caution">
    <text evidence="3">The sequence shown here is derived from an EMBL/GenBank/DDBJ whole genome shotgun (WGS) entry which is preliminary data.</text>
</comment>
<dbReference type="InterPro" id="IPR002376">
    <property type="entry name" value="Formyl_transf_N"/>
</dbReference>
<keyword evidence="1" id="KW-0812">Transmembrane</keyword>
<accession>A0ABP0G353</accession>
<evidence type="ECO:0000313" key="4">
    <source>
        <dbReference type="Proteomes" id="UP001642483"/>
    </source>
</evidence>
<organism evidence="3 4">
    <name type="scientific">Clavelina lepadiformis</name>
    <name type="common">Light-bulb sea squirt</name>
    <name type="synonym">Ascidia lepadiformis</name>
    <dbReference type="NCBI Taxonomy" id="159417"/>
    <lineage>
        <taxon>Eukaryota</taxon>
        <taxon>Metazoa</taxon>
        <taxon>Chordata</taxon>
        <taxon>Tunicata</taxon>
        <taxon>Ascidiacea</taxon>
        <taxon>Aplousobranchia</taxon>
        <taxon>Clavelinidae</taxon>
        <taxon>Clavelina</taxon>
    </lineage>
</organism>
<feature type="transmembrane region" description="Helical" evidence="1">
    <location>
        <begin position="81"/>
        <end position="99"/>
    </location>
</feature>
<keyword evidence="1" id="KW-0472">Membrane</keyword>